<feature type="compositionally biased region" description="Low complexity" evidence="1">
    <location>
        <begin position="320"/>
        <end position="329"/>
    </location>
</feature>
<feature type="region of interest" description="Disordered" evidence="1">
    <location>
        <begin position="301"/>
        <end position="434"/>
    </location>
</feature>
<evidence type="ECO:0000313" key="3">
    <source>
        <dbReference type="Proteomes" id="UP000237347"/>
    </source>
</evidence>
<sequence length="850" mass="90477">MDADFVKRSNDLQGRRLSLIDVSSEDDSLLFNSSFSESLHHSFSENEGHGSVELMESVDTNTLEDTFGTFEHMEQVPQPSESNEPEMTAKNRKYNLRKSLAWDSAFFTSAGVLEPEELSSIMEGVESVEKHKLPGIQEEIHRSAESISTLESLESESLTLASLEADLFEDVRASIQKSSAASNVANARSIAAPAVTGIQSIRSSKKVDFVSRNKIKAKSTSSKSNVGLQGPGKMTKPVFGGPHVSQSFAKRGEPTSLAKRPKVGKDSPSSTALTKRASMGGHHVKIVKDDARSAIGRGALVPKLPASGGLRNVVPRPTESSKSSSLGSSNATKTLPTSSSFDSSGSASSDNSSISTQNSMKRKIESGSGNPPSFGSTSKTPSRTPSRTSSINKVQSGSSHLSQLMSVPKLTPNTSPASSISEWSSGSSSSCSTVKQISNNSRASLDTASCKGVSIDSDATHVLESQKHCNEQGSFGHESHMTGLLGQCVKRASIGSGALLHPASAKPSGLRLPSPKIGFFDGAKLAGRTPPGRIPSHPVVPSGLPKIGAGRVRPNGGPNEAKFGKPVRTLTVISNVKPDPQPTSLNMKPKSPTPLLESPFAAIQGSSASRNVKTCPGKSPKVQNRLSPKTVGKSQLNAEKIESEGCDVGICDSETKGSAYRLDMKVTPINGGLNTSDSGTVSYIVNINPGQKVGEDAIYDLHNPKYDLHLNNSTYEKEKLNFEDQVDGLSRQVGSIDINKEIQNNLIGDSLSRLHAGSKYDSDSLELSSQRELHDFSQQDENMKCLSKPTPSLSPSMFEVTVNPRIPFSVKDSYCNMDGLFDVSTGSTVVKEAEKTPNLTLLESSLKENS</sequence>
<dbReference type="Proteomes" id="UP000237347">
    <property type="component" value="Unassembled WGS sequence"/>
</dbReference>
<gene>
    <name evidence="2" type="ORF">CFP56_006263</name>
</gene>
<dbReference type="EMBL" id="PKMF04000136">
    <property type="protein sequence ID" value="KAK7847769.1"/>
    <property type="molecule type" value="Genomic_DNA"/>
</dbReference>
<evidence type="ECO:0000256" key="1">
    <source>
        <dbReference type="SAM" id="MobiDB-lite"/>
    </source>
</evidence>
<organism evidence="2 3">
    <name type="scientific">Quercus suber</name>
    <name type="common">Cork oak</name>
    <dbReference type="NCBI Taxonomy" id="58331"/>
    <lineage>
        <taxon>Eukaryota</taxon>
        <taxon>Viridiplantae</taxon>
        <taxon>Streptophyta</taxon>
        <taxon>Embryophyta</taxon>
        <taxon>Tracheophyta</taxon>
        <taxon>Spermatophyta</taxon>
        <taxon>Magnoliopsida</taxon>
        <taxon>eudicotyledons</taxon>
        <taxon>Gunneridae</taxon>
        <taxon>Pentapetalae</taxon>
        <taxon>rosids</taxon>
        <taxon>fabids</taxon>
        <taxon>Fagales</taxon>
        <taxon>Fagaceae</taxon>
        <taxon>Quercus</taxon>
    </lineage>
</organism>
<name>A0AAW0LA73_QUESU</name>
<dbReference type="PANTHER" id="PTHR33737:SF2">
    <property type="entry name" value="OS12G0102700 PROTEIN"/>
    <property type="match status" value="1"/>
</dbReference>
<evidence type="ECO:0000313" key="2">
    <source>
        <dbReference type="EMBL" id="KAK7847769.1"/>
    </source>
</evidence>
<feature type="compositionally biased region" description="Polar residues" evidence="1">
    <location>
        <begin position="391"/>
        <end position="405"/>
    </location>
</feature>
<feature type="compositionally biased region" description="Polar residues" evidence="1">
    <location>
        <begin position="621"/>
        <end position="634"/>
    </location>
</feature>
<feature type="region of interest" description="Disordered" evidence="1">
    <location>
        <begin position="216"/>
        <end position="284"/>
    </location>
</feature>
<comment type="caution">
    <text evidence="2">The sequence shown here is derived from an EMBL/GenBank/DDBJ whole genome shotgun (WGS) entry which is preliminary data.</text>
</comment>
<protein>
    <submittedName>
        <fullName evidence="2">Uncharacterized protein</fullName>
    </submittedName>
</protein>
<reference evidence="2 3" key="1">
    <citation type="journal article" date="2018" name="Sci. Data">
        <title>The draft genome sequence of cork oak.</title>
        <authorList>
            <person name="Ramos A.M."/>
            <person name="Usie A."/>
            <person name="Barbosa P."/>
            <person name="Barros P.M."/>
            <person name="Capote T."/>
            <person name="Chaves I."/>
            <person name="Simoes F."/>
            <person name="Abreu I."/>
            <person name="Carrasquinho I."/>
            <person name="Faro C."/>
            <person name="Guimaraes J.B."/>
            <person name="Mendonca D."/>
            <person name="Nobrega F."/>
            <person name="Rodrigues L."/>
            <person name="Saibo N.J.M."/>
            <person name="Varela M.C."/>
            <person name="Egas C."/>
            <person name="Matos J."/>
            <person name="Miguel C.M."/>
            <person name="Oliveira M.M."/>
            <person name="Ricardo C.P."/>
            <person name="Goncalves S."/>
        </authorList>
    </citation>
    <scope>NUCLEOTIDE SEQUENCE [LARGE SCALE GENOMIC DNA]</scope>
    <source>
        <strain evidence="3">cv. HL8</strain>
    </source>
</reference>
<feature type="compositionally biased region" description="Low complexity" evidence="1">
    <location>
        <begin position="376"/>
        <end position="390"/>
    </location>
</feature>
<feature type="region of interest" description="Disordered" evidence="1">
    <location>
        <begin position="608"/>
        <end position="634"/>
    </location>
</feature>
<dbReference type="InterPro" id="IPR045882">
    <property type="entry name" value="GPT1/2"/>
</dbReference>
<dbReference type="PANTHER" id="PTHR33737">
    <property type="entry name" value="OS05G0121800 PROTEIN"/>
    <property type="match status" value="1"/>
</dbReference>
<feature type="compositionally biased region" description="Low complexity" evidence="1">
    <location>
        <begin position="415"/>
        <end position="432"/>
    </location>
</feature>
<dbReference type="AlphaFoldDB" id="A0AAW0LA73"/>
<accession>A0AAW0LA73</accession>
<dbReference type="GO" id="GO:0008017">
    <property type="term" value="F:microtubule binding"/>
    <property type="evidence" value="ECO:0007669"/>
    <property type="project" value="InterPro"/>
</dbReference>
<proteinExistence type="predicted"/>
<feature type="compositionally biased region" description="Low complexity" evidence="1">
    <location>
        <begin position="338"/>
        <end position="359"/>
    </location>
</feature>
<keyword evidence="3" id="KW-1185">Reference proteome</keyword>
<feature type="compositionally biased region" description="Polar residues" evidence="1">
    <location>
        <begin position="218"/>
        <end position="227"/>
    </location>
</feature>